<gene>
    <name evidence="8" type="ordered locus">Bphy_3277</name>
</gene>
<sequence length="145" mass="16413">MVINDILVTCTGNICRSPTAEIILRHRLAARSISVTSAGISALVGRPICDKAAEILAENGHSSVTHRAKQVTPTMLRQSDLILTMSHRQRNHICSMMPEVRGKVFLLGKWDAGIEIPDPYRRDRRRYEHIYGLIEKTVESWLMHL</sequence>
<dbReference type="Gene3D" id="3.40.50.2300">
    <property type="match status" value="1"/>
</dbReference>
<evidence type="ECO:0000256" key="4">
    <source>
        <dbReference type="ARBA" id="ARBA00022912"/>
    </source>
</evidence>
<keyword evidence="9" id="KW-1185">Reference proteome</keyword>
<feature type="active site" evidence="6">
    <location>
        <position position="16"/>
    </location>
</feature>
<dbReference type="InterPro" id="IPR017867">
    <property type="entry name" value="Tyr_phospatase_low_mol_wt"/>
</dbReference>
<dbReference type="AlphaFoldDB" id="B2JS56"/>
<dbReference type="EMBL" id="CP001044">
    <property type="protein sequence ID" value="ACC72433.1"/>
    <property type="molecule type" value="Genomic_DNA"/>
</dbReference>
<feature type="active site" description="Nucleophile" evidence="6">
    <location>
        <position position="10"/>
    </location>
</feature>
<evidence type="ECO:0000256" key="6">
    <source>
        <dbReference type="PIRSR" id="PIRSR617867-1"/>
    </source>
</evidence>
<dbReference type="PRINTS" id="PR00719">
    <property type="entry name" value="LMWPTPASE"/>
</dbReference>
<evidence type="ECO:0000256" key="5">
    <source>
        <dbReference type="ARBA" id="ARBA00051722"/>
    </source>
</evidence>
<keyword evidence="3" id="KW-0378">Hydrolase</keyword>
<dbReference type="PANTHER" id="PTHR11717:SF31">
    <property type="entry name" value="LOW MOLECULAR WEIGHT PROTEIN-TYROSINE-PHOSPHATASE ETP-RELATED"/>
    <property type="match status" value="1"/>
</dbReference>
<dbReference type="InterPro" id="IPR050438">
    <property type="entry name" value="LMW_PTPase"/>
</dbReference>
<comment type="catalytic activity">
    <reaction evidence="5">
        <text>O-phospho-L-tyrosyl-[protein] + H2O = L-tyrosyl-[protein] + phosphate</text>
        <dbReference type="Rhea" id="RHEA:10684"/>
        <dbReference type="Rhea" id="RHEA-COMP:10136"/>
        <dbReference type="Rhea" id="RHEA-COMP:20101"/>
        <dbReference type="ChEBI" id="CHEBI:15377"/>
        <dbReference type="ChEBI" id="CHEBI:43474"/>
        <dbReference type="ChEBI" id="CHEBI:46858"/>
        <dbReference type="ChEBI" id="CHEBI:61978"/>
        <dbReference type="EC" id="3.1.3.48"/>
    </reaction>
</comment>
<evidence type="ECO:0000256" key="2">
    <source>
        <dbReference type="ARBA" id="ARBA00013064"/>
    </source>
</evidence>
<dbReference type="GO" id="GO:0004725">
    <property type="term" value="F:protein tyrosine phosphatase activity"/>
    <property type="evidence" value="ECO:0007669"/>
    <property type="project" value="UniProtKB-EC"/>
</dbReference>
<dbReference type="SUPFAM" id="SSF52788">
    <property type="entry name" value="Phosphotyrosine protein phosphatases I"/>
    <property type="match status" value="1"/>
</dbReference>
<evidence type="ECO:0000259" key="7">
    <source>
        <dbReference type="SMART" id="SM00226"/>
    </source>
</evidence>
<keyword evidence="4" id="KW-0904">Protein phosphatase</keyword>
<comment type="similarity">
    <text evidence="1">Belongs to the low molecular weight phosphotyrosine protein phosphatase family.</text>
</comment>
<dbReference type="InterPro" id="IPR023485">
    <property type="entry name" value="Ptyr_pPase"/>
</dbReference>
<dbReference type="EC" id="3.1.3.48" evidence="2"/>
<dbReference type="STRING" id="391038.Bphy_3277"/>
<dbReference type="eggNOG" id="COG0394">
    <property type="taxonomic scope" value="Bacteria"/>
</dbReference>
<dbReference type="HOGENOM" id="CLU_071415_1_1_4"/>
<feature type="active site" description="Proton donor" evidence="6">
    <location>
        <position position="118"/>
    </location>
</feature>
<protein>
    <recommendedName>
        <fullName evidence="2">protein-tyrosine-phosphatase</fullName>
        <ecNumber evidence="2">3.1.3.48</ecNumber>
    </recommendedName>
</protein>
<reference evidence="9" key="1">
    <citation type="journal article" date="2014" name="Stand. Genomic Sci.">
        <title>Complete genome sequence of Burkholderia phymatum STM815(T), a broad host range and efficient nitrogen-fixing symbiont of Mimosa species.</title>
        <authorList>
            <person name="Moulin L."/>
            <person name="Klonowska A."/>
            <person name="Caroline B."/>
            <person name="Booth K."/>
            <person name="Vriezen J.A."/>
            <person name="Melkonian R."/>
            <person name="James E.K."/>
            <person name="Young J.P."/>
            <person name="Bena G."/>
            <person name="Hauser L."/>
            <person name="Land M."/>
            <person name="Kyrpides N."/>
            <person name="Bruce D."/>
            <person name="Chain P."/>
            <person name="Copeland A."/>
            <person name="Pitluck S."/>
            <person name="Woyke T."/>
            <person name="Lizotte-Waniewski M."/>
            <person name="Bristow J."/>
            <person name="Riley M."/>
        </authorList>
    </citation>
    <scope>NUCLEOTIDE SEQUENCE [LARGE SCALE GENOMIC DNA]</scope>
    <source>
        <strain evidence="9">DSM 17167 / CIP 108236 / LMG 21445 / STM815</strain>
    </source>
</reference>
<evidence type="ECO:0000313" key="9">
    <source>
        <dbReference type="Proteomes" id="UP000001192"/>
    </source>
</evidence>
<dbReference type="Pfam" id="PF01451">
    <property type="entry name" value="LMWPc"/>
    <property type="match status" value="1"/>
</dbReference>
<evidence type="ECO:0000256" key="3">
    <source>
        <dbReference type="ARBA" id="ARBA00022801"/>
    </source>
</evidence>
<name>B2JS56_PARP8</name>
<proteinExistence type="inferred from homology"/>
<dbReference type="SMART" id="SM00226">
    <property type="entry name" value="LMWPc"/>
    <property type="match status" value="1"/>
</dbReference>
<dbReference type="KEGG" id="bph:Bphy_3277"/>
<accession>B2JS56</accession>
<evidence type="ECO:0000256" key="1">
    <source>
        <dbReference type="ARBA" id="ARBA00011063"/>
    </source>
</evidence>
<dbReference type="CDD" id="cd16343">
    <property type="entry name" value="LMWPTP"/>
    <property type="match status" value="1"/>
</dbReference>
<dbReference type="Proteomes" id="UP000001192">
    <property type="component" value="Chromosome 2"/>
</dbReference>
<dbReference type="InterPro" id="IPR036196">
    <property type="entry name" value="Ptyr_pPase_sf"/>
</dbReference>
<feature type="domain" description="Phosphotyrosine protein phosphatase I" evidence="7">
    <location>
        <begin position="4"/>
        <end position="144"/>
    </location>
</feature>
<evidence type="ECO:0000313" key="8">
    <source>
        <dbReference type="EMBL" id="ACC72433.1"/>
    </source>
</evidence>
<dbReference type="PANTHER" id="PTHR11717">
    <property type="entry name" value="LOW MOLECULAR WEIGHT PROTEIN TYROSINE PHOSPHATASE"/>
    <property type="match status" value="1"/>
</dbReference>
<organism evidence="8 9">
    <name type="scientific">Paraburkholderia phymatum (strain DSM 17167 / CIP 108236 / LMG 21445 / STM815)</name>
    <name type="common">Burkholderia phymatum</name>
    <dbReference type="NCBI Taxonomy" id="391038"/>
    <lineage>
        <taxon>Bacteria</taxon>
        <taxon>Pseudomonadati</taxon>
        <taxon>Pseudomonadota</taxon>
        <taxon>Betaproteobacteria</taxon>
        <taxon>Burkholderiales</taxon>
        <taxon>Burkholderiaceae</taxon>
        <taxon>Paraburkholderia</taxon>
    </lineage>
</organism>
<dbReference type="RefSeq" id="WP_012402606.1">
    <property type="nucleotide sequence ID" value="NC_010623.1"/>
</dbReference>